<accession>A0A2S0RIY6</accession>
<name>A0A2S0RIY6_9FLAO</name>
<evidence type="ECO:0000313" key="1">
    <source>
        <dbReference type="EMBL" id="AWA31178.1"/>
    </source>
</evidence>
<dbReference type="OrthoDB" id="1430532at2"/>
<dbReference type="KEGG" id="fmg:HYN48_14340"/>
<organism evidence="1 2">
    <name type="scientific">Flavobacterium magnum</name>
    <dbReference type="NCBI Taxonomy" id="2162713"/>
    <lineage>
        <taxon>Bacteria</taxon>
        <taxon>Pseudomonadati</taxon>
        <taxon>Bacteroidota</taxon>
        <taxon>Flavobacteriia</taxon>
        <taxon>Flavobacteriales</taxon>
        <taxon>Flavobacteriaceae</taxon>
        <taxon>Flavobacterium</taxon>
    </lineage>
</organism>
<dbReference type="RefSeq" id="WP_108372921.1">
    <property type="nucleotide sequence ID" value="NZ_CP028811.1"/>
</dbReference>
<sequence>MFLKFVKHFLLKRKLKNSLSNVKNHFGTEKIKTVGLLIDESYFTNREGLVAELLRNGIKPEDISILAFKDKIRKNEQFDHDVFTIRDIDWDGVFQNDAVSRFADAPFDLLISYYDIEKAPLLLVTQKSKAAFKAGFSTIDKRLNHFMINTVAENFEIFTSELFRYLIILNKI</sequence>
<dbReference type="Proteomes" id="UP000244193">
    <property type="component" value="Chromosome"/>
</dbReference>
<protein>
    <submittedName>
        <fullName evidence="1">Uncharacterized protein</fullName>
    </submittedName>
</protein>
<evidence type="ECO:0000313" key="2">
    <source>
        <dbReference type="Proteomes" id="UP000244193"/>
    </source>
</evidence>
<keyword evidence="2" id="KW-1185">Reference proteome</keyword>
<dbReference type="EMBL" id="CP028811">
    <property type="protein sequence ID" value="AWA31178.1"/>
    <property type="molecule type" value="Genomic_DNA"/>
</dbReference>
<proteinExistence type="predicted"/>
<gene>
    <name evidence="1" type="ORF">HYN48_14340</name>
</gene>
<dbReference type="Pfam" id="PF21857">
    <property type="entry name" value="DUF6913"/>
    <property type="match status" value="1"/>
</dbReference>
<dbReference type="AlphaFoldDB" id="A0A2S0RIY6"/>
<dbReference type="InterPro" id="IPR054207">
    <property type="entry name" value="DUF6913"/>
</dbReference>
<reference evidence="1 2" key="1">
    <citation type="submission" date="2018-04" db="EMBL/GenBank/DDBJ databases">
        <title>Genome sequencing of Flavobacterium sp. HYN0048.</title>
        <authorList>
            <person name="Yi H."/>
            <person name="Baek C."/>
        </authorList>
    </citation>
    <scope>NUCLEOTIDE SEQUENCE [LARGE SCALE GENOMIC DNA]</scope>
    <source>
        <strain evidence="1 2">HYN0048</strain>
    </source>
</reference>